<organism evidence="2 3">
    <name type="scientific">Murimonas intestini</name>
    <dbReference type="NCBI Taxonomy" id="1337051"/>
    <lineage>
        <taxon>Bacteria</taxon>
        <taxon>Bacillati</taxon>
        <taxon>Bacillota</taxon>
        <taxon>Clostridia</taxon>
        <taxon>Lachnospirales</taxon>
        <taxon>Lachnospiraceae</taxon>
        <taxon>Murimonas</taxon>
    </lineage>
</organism>
<protein>
    <recommendedName>
        <fullName evidence="4">PepSY domain-containing protein</fullName>
    </recommendedName>
</protein>
<dbReference type="EMBL" id="QGGY01000004">
    <property type="protein sequence ID" value="PWJ76888.1"/>
    <property type="molecule type" value="Genomic_DNA"/>
</dbReference>
<accession>A0AB73T6N0</accession>
<dbReference type="Proteomes" id="UP000245412">
    <property type="component" value="Unassembled WGS sequence"/>
</dbReference>
<keyword evidence="3" id="KW-1185">Reference proteome</keyword>
<evidence type="ECO:0000313" key="3">
    <source>
        <dbReference type="Proteomes" id="UP000245412"/>
    </source>
</evidence>
<feature type="transmembrane region" description="Helical" evidence="1">
    <location>
        <begin position="12"/>
        <end position="34"/>
    </location>
</feature>
<comment type="caution">
    <text evidence="2">The sequence shown here is derived from an EMBL/GenBank/DDBJ whole genome shotgun (WGS) entry which is preliminary data.</text>
</comment>
<evidence type="ECO:0008006" key="4">
    <source>
        <dbReference type="Google" id="ProtNLM"/>
    </source>
</evidence>
<dbReference type="RefSeq" id="WP_109626018.1">
    <property type="nucleotide sequence ID" value="NZ_CABJAT010000013.1"/>
</dbReference>
<evidence type="ECO:0000313" key="2">
    <source>
        <dbReference type="EMBL" id="PWJ76888.1"/>
    </source>
</evidence>
<evidence type="ECO:0000256" key="1">
    <source>
        <dbReference type="SAM" id="Phobius"/>
    </source>
</evidence>
<dbReference type="Gene3D" id="3.10.450.40">
    <property type="match status" value="1"/>
</dbReference>
<keyword evidence="1" id="KW-1133">Transmembrane helix</keyword>
<keyword evidence="1" id="KW-0472">Membrane</keyword>
<name>A0AB73T6N0_9FIRM</name>
<keyword evidence="1" id="KW-0812">Transmembrane</keyword>
<proteinExistence type="predicted"/>
<gene>
    <name evidence="2" type="ORF">C7383_104337</name>
</gene>
<sequence length="133" mass="14500">MKVRKLPQVSPHTLFTSLLILLDISGCIIIAVLLSHAIVSGHTGQAQEIIPQTELQIVSQDTAVSTAFTDAGVDNSCVKTFSCELNYNPDISSDSGIYQISFETDFNKYNYQISSVDGQILSYTSFYPGNNVS</sequence>
<dbReference type="AlphaFoldDB" id="A0AB73T6N0"/>
<reference evidence="2 3" key="1">
    <citation type="submission" date="2018-05" db="EMBL/GenBank/DDBJ databases">
        <authorList>
            <person name="Goeker M."/>
            <person name="Huntemann M."/>
            <person name="Clum A."/>
            <person name="Pillay M."/>
            <person name="Palaniappan K."/>
            <person name="Varghese N."/>
            <person name="Mikhailova N."/>
            <person name="Stamatis D."/>
            <person name="Reddy T."/>
            <person name="Daum C."/>
            <person name="Shapiro N."/>
            <person name="Ivanova N."/>
            <person name="Kyrpides N."/>
            <person name="Woyke T."/>
        </authorList>
    </citation>
    <scope>NUCLEOTIDE SEQUENCE [LARGE SCALE GENOMIC DNA]</scope>
    <source>
        <strain evidence="2 3">DSM 26524</strain>
    </source>
</reference>